<evidence type="ECO:0000313" key="5">
    <source>
        <dbReference type="Proteomes" id="UP000196027"/>
    </source>
</evidence>
<reference evidence="4 5" key="1">
    <citation type="submission" date="2017-05" db="EMBL/GenBank/DDBJ databases">
        <title>Genomic insights into alkan degradation activity of Oleiphilus messinensis.</title>
        <authorList>
            <person name="Kozyavkin S.A."/>
            <person name="Slesarev A.I."/>
            <person name="Golyshin P.N."/>
            <person name="Korzhenkov A."/>
            <person name="Golyshina O.N."/>
            <person name="Toshchakov S.V."/>
        </authorList>
    </citation>
    <scope>NUCLEOTIDE SEQUENCE [LARGE SCALE GENOMIC DNA]</scope>
    <source>
        <strain evidence="4 5">ME102</strain>
    </source>
</reference>
<dbReference type="EMBL" id="CP021425">
    <property type="protein sequence ID" value="ARU55856.1"/>
    <property type="molecule type" value="Genomic_DNA"/>
</dbReference>
<evidence type="ECO:0000313" key="4">
    <source>
        <dbReference type="EMBL" id="ARU55856.1"/>
    </source>
</evidence>
<dbReference type="CDD" id="cd01131">
    <property type="entry name" value="PilT"/>
    <property type="match status" value="1"/>
</dbReference>
<organism evidence="4 5">
    <name type="scientific">Oleiphilus messinensis</name>
    <dbReference type="NCBI Taxonomy" id="141451"/>
    <lineage>
        <taxon>Bacteria</taxon>
        <taxon>Pseudomonadati</taxon>
        <taxon>Pseudomonadota</taxon>
        <taxon>Gammaproteobacteria</taxon>
        <taxon>Oceanospirillales</taxon>
        <taxon>Oleiphilaceae</taxon>
        <taxon>Oleiphilus</taxon>
    </lineage>
</organism>
<dbReference type="PANTHER" id="PTHR30486">
    <property type="entry name" value="TWITCHING MOTILITY PROTEIN PILT"/>
    <property type="match status" value="1"/>
</dbReference>
<dbReference type="Pfam" id="PF00437">
    <property type="entry name" value="T2SSE"/>
    <property type="match status" value="1"/>
</dbReference>
<evidence type="ECO:0000256" key="1">
    <source>
        <dbReference type="ARBA" id="ARBA00006611"/>
    </source>
</evidence>
<dbReference type="InterPro" id="IPR006321">
    <property type="entry name" value="PilT/PilU"/>
</dbReference>
<dbReference type="InterPro" id="IPR027417">
    <property type="entry name" value="P-loop_NTPase"/>
</dbReference>
<proteinExistence type="inferred from homology"/>
<dbReference type="KEGG" id="ome:OLMES_1781"/>
<keyword evidence="5" id="KW-1185">Reference proteome</keyword>
<dbReference type="Gene3D" id="3.30.450.90">
    <property type="match status" value="1"/>
</dbReference>
<dbReference type="SUPFAM" id="SSF52540">
    <property type="entry name" value="P-loop containing nucleoside triphosphate hydrolases"/>
    <property type="match status" value="1"/>
</dbReference>
<name>A0A1Y0I7W9_9GAMM</name>
<dbReference type="Gene3D" id="3.40.50.300">
    <property type="entry name" value="P-loop containing nucleotide triphosphate hydrolases"/>
    <property type="match status" value="1"/>
</dbReference>
<dbReference type="PANTHER" id="PTHR30486:SF12">
    <property type="entry name" value="TYPE IV PILUS ATPASE PILU"/>
    <property type="match status" value="1"/>
</dbReference>
<dbReference type="InterPro" id="IPR001482">
    <property type="entry name" value="T2SS/T4SS_dom"/>
</dbReference>
<comment type="similarity">
    <text evidence="1">Belongs to the GSP E family.</text>
</comment>
<accession>A0A1Y0I7W9</accession>
<protein>
    <submittedName>
        <fullName evidence="4">Tfp pilus assembly protein, ATPase PilU</fullName>
    </submittedName>
</protein>
<sequence>MTSGEPQGQNFEASVAMNFNDCLTVLAKNDGSDLYLSTGAPPCAKFHGKLRPVDKTPLPPGAIREIAYSIMDEEQRQEFDHELEMNLAYTIPGVGRFRVNIFKQRNEISIVARNIVTEIPSADSLGLPNVLKEVIMSKRGLILFVGATGSGKSTSLAALIDHRNSNSGGHIITIEDPVEFVHKHKKCIINQREVGVDTRSYHAALKNTLRQAPDVILIGEIRDQETMEHAIAFAETGHLCISTLHANNANQALDRIINFFPEERRHQLLMDLSLNLRAFISQRLVPTVDNKRCAAIEILLGTPSVSELISRGEVESIKEIMEKSENLGMQTFDSALFKLHMEGRITIEEALKNADSANNLRLKVKLAGGTVPPAISESQNGDKSKETAKPSASGSSSSFSLSLQEIEEDKDDEEEEH</sequence>
<dbReference type="PROSITE" id="PS00662">
    <property type="entry name" value="T2SP_E"/>
    <property type="match status" value="1"/>
</dbReference>
<evidence type="ECO:0000259" key="3">
    <source>
        <dbReference type="PROSITE" id="PS00662"/>
    </source>
</evidence>
<feature type="domain" description="Bacterial type II secretion system protein E" evidence="3">
    <location>
        <begin position="209"/>
        <end position="223"/>
    </location>
</feature>
<dbReference type="NCBIfam" id="TIGR01420">
    <property type="entry name" value="pilT_fam"/>
    <property type="match status" value="1"/>
</dbReference>
<evidence type="ECO:0000256" key="2">
    <source>
        <dbReference type="SAM" id="MobiDB-lite"/>
    </source>
</evidence>
<dbReference type="InterPro" id="IPR050921">
    <property type="entry name" value="T4SS_GSP_E_ATPase"/>
</dbReference>
<dbReference type="AlphaFoldDB" id="A0A1Y0I7W9"/>
<feature type="compositionally biased region" description="Low complexity" evidence="2">
    <location>
        <begin position="391"/>
        <end position="402"/>
    </location>
</feature>
<dbReference type="Proteomes" id="UP000196027">
    <property type="component" value="Chromosome"/>
</dbReference>
<dbReference type="GO" id="GO:0005524">
    <property type="term" value="F:ATP binding"/>
    <property type="evidence" value="ECO:0007669"/>
    <property type="project" value="InterPro"/>
</dbReference>
<dbReference type="GO" id="GO:0016887">
    <property type="term" value="F:ATP hydrolysis activity"/>
    <property type="evidence" value="ECO:0007669"/>
    <property type="project" value="InterPro"/>
</dbReference>
<gene>
    <name evidence="4" type="ORF">OLMES_1781</name>
</gene>
<feature type="compositionally biased region" description="Acidic residues" evidence="2">
    <location>
        <begin position="405"/>
        <end position="417"/>
    </location>
</feature>
<feature type="region of interest" description="Disordered" evidence="2">
    <location>
        <begin position="371"/>
        <end position="417"/>
    </location>
</feature>